<proteinExistence type="predicted"/>
<gene>
    <name evidence="1" type="ORF">EVA_18195</name>
</gene>
<reference evidence="1" key="1">
    <citation type="journal article" date="2012" name="PLoS ONE">
        <title>Gene sets for utilization of primary and secondary nutrition supplies in the distal gut of endangered iberian lynx.</title>
        <authorList>
            <person name="Alcaide M."/>
            <person name="Messina E."/>
            <person name="Richter M."/>
            <person name="Bargiela R."/>
            <person name="Peplies J."/>
            <person name="Huws S.A."/>
            <person name="Newbold C.J."/>
            <person name="Golyshin P.N."/>
            <person name="Simon M.A."/>
            <person name="Lopez G."/>
            <person name="Yakimov M.M."/>
            <person name="Ferrer M."/>
        </authorList>
    </citation>
    <scope>NUCLEOTIDE SEQUENCE</scope>
</reference>
<accession>J9FGY8</accession>
<organism evidence="1">
    <name type="scientific">gut metagenome</name>
    <dbReference type="NCBI Taxonomy" id="749906"/>
    <lineage>
        <taxon>unclassified sequences</taxon>
        <taxon>metagenomes</taxon>
        <taxon>organismal metagenomes</taxon>
    </lineage>
</organism>
<dbReference type="AlphaFoldDB" id="J9FGY8"/>
<comment type="caution">
    <text evidence="1">The sequence shown here is derived from an EMBL/GenBank/DDBJ whole genome shotgun (WGS) entry which is preliminary data.</text>
</comment>
<name>J9FGY8_9ZZZZ</name>
<evidence type="ECO:0000313" key="1">
    <source>
        <dbReference type="EMBL" id="EJW93698.1"/>
    </source>
</evidence>
<sequence>MTKLAAARVRPHMTATRISFQMTRKISENSISFREMPRITVTLA</sequence>
<dbReference type="EMBL" id="AMCI01006814">
    <property type="protein sequence ID" value="EJW93698.1"/>
    <property type="molecule type" value="Genomic_DNA"/>
</dbReference>
<protein>
    <submittedName>
        <fullName evidence="1">Uncharacterized protein</fullName>
    </submittedName>
</protein>